<dbReference type="AlphaFoldDB" id="A0A2P5E690"/>
<comment type="caution">
    <text evidence="1">The sequence shown here is derived from an EMBL/GenBank/DDBJ whole genome shotgun (WGS) entry which is preliminary data.</text>
</comment>
<evidence type="ECO:0000313" key="2">
    <source>
        <dbReference type="Proteomes" id="UP000237000"/>
    </source>
</evidence>
<dbReference type="OrthoDB" id="1690312at2759"/>
<gene>
    <name evidence="1" type="ORF">TorRG33x02_231850</name>
</gene>
<reference evidence="2" key="1">
    <citation type="submission" date="2016-06" db="EMBL/GenBank/DDBJ databases">
        <title>Parallel loss of symbiosis genes in relatives of nitrogen-fixing non-legume Parasponia.</title>
        <authorList>
            <person name="Van Velzen R."/>
            <person name="Holmer R."/>
            <person name="Bu F."/>
            <person name="Rutten L."/>
            <person name="Van Zeijl A."/>
            <person name="Liu W."/>
            <person name="Santuari L."/>
            <person name="Cao Q."/>
            <person name="Sharma T."/>
            <person name="Shen D."/>
            <person name="Roswanjaya Y."/>
            <person name="Wardhani T."/>
            <person name="Kalhor M.S."/>
            <person name="Jansen J."/>
            <person name="Van den Hoogen J."/>
            <person name="Gungor B."/>
            <person name="Hartog M."/>
            <person name="Hontelez J."/>
            <person name="Verver J."/>
            <person name="Yang W.-C."/>
            <person name="Schijlen E."/>
            <person name="Repin R."/>
            <person name="Schilthuizen M."/>
            <person name="Schranz E."/>
            <person name="Heidstra R."/>
            <person name="Miyata K."/>
            <person name="Fedorova E."/>
            <person name="Kohlen W."/>
            <person name="Bisseling T."/>
            <person name="Smit S."/>
            <person name="Geurts R."/>
        </authorList>
    </citation>
    <scope>NUCLEOTIDE SEQUENCE [LARGE SCALE GENOMIC DNA]</scope>
    <source>
        <strain evidence="2">cv. RG33-2</strain>
    </source>
</reference>
<protein>
    <recommendedName>
        <fullName evidence="3">RNase H type-1 domain-containing protein</fullName>
    </recommendedName>
</protein>
<accession>A0A2P5E690</accession>
<organism evidence="1 2">
    <name type="scientific">Trema orientale</name>
    <name type="common">Charcoal tree</name>
    <name type="synonym">Celtis orientalis</name>
    <dbReference type="NCBI Taxonomy" id="63057"/>
    <lineage>
        <taxon>Eukaryota</taxon>
        <taxon>Viridiplantae</taxon>
        <taxon>Streptophyta</taxon>
        <taxon>Embryophyta</taxon>
        <taxon>Tracheophyta</taxon>
        <taxon>Spermatophyta</taxon>
        <taxon>Magnoliopsida</taxon>
        <taxon>eudicotyledons</taxon>
        <taxon>Gunneridae</taxon>
        <taxon>Pentapetalae</taxon>
        <taxon>rosids</taxon>
        <taxon>fabids</taxon>
        <taxon>Rosales</taxon>
        <taxon>Cannabaceae</taxon>
        <taxon>Trema</taxon>
    </lineage>
</organism>
<keyword evidence="2" id="KW-1185">Reference proteome</keyword>
<dbReference type="InParanoid" id="A0A2P5E690"/>
<dbReference type="EMBL" id="JXTC01000226">
    <property type="protein sequence ID" value="PON81067.1"/>
    <property type="molecule type" value="Genomic_DNA"/>
</dbReference>
<proteinExistence type="predicted"/>
<evidence type="ECO:0008006" key="3">
    <source>
        <dbReference type="Google" id="ProtNLM"/>
    </source>
</evidence>
<name>A0A2P5E690_TREOI</name>
<dbReference type="Proteomes" id="UP000237000">
    <property type="component" value="Unassembled WGS sequence"/>
</dbReference>
<sequence length="64" mass="6754">MGSQKMCAVVGHDHSGSVLFAVTQQSHPSSPLVDEARVALLGISEALRRNCLYAIIEGDSCLAI</sequence>
<evidence type="ECO:0000313" key="1">
    <source>
        <dbReference type="EMBL" id="PON81067.1"/>
    </source>
</evidence>